<keyword evidence="3" id="KW-0274">FAD</keyword>
<evidence type="ECO:0000313" key="6">
    <source>
        <dbReference type="EMBL" id="KAF8431098.1"/>
    </source>
</evidence>
<dbReference type="SUPFAM" id="SSF56176">
    <property type="entry name" value="FAD-binding/transporter-associated domain-like"/>
    <property type="match status" value="1"/>
</dbReference>
<dbReference type="GO" id="GO:0071949">
    <property type="term" value="F:FAD binding"/>
    <property type="evidence" value="ECO:0007669"/>
    <property type="project" value="InterPro"/>
</dbReference>
<dbReference type="Proteomes" id="UP001194468">
    <property type="component" value="Unassembled WGS sequence"/>
</dbReference>
<proteinExistence type="inferred from homology"/>
<evidence type="ECO:0000313" key="7">
    <source>
        <dbReference type="Proteomes" id="UP001194468"/>
    </source>
</evidence>
<dbReference type="InterPro" id="IPR006094">
    <property type="entry name" value="Oxid_FAD_bind_N"/>
</dbReference>
<dbReference type="InterPro" id="IPR016166">
    <property type="entry name" value="FAD-bd_PCMH"/>
</dbReference>
<evidence type="ECO:0000256" key="1">
    <source>
        <dbReference type="ARBA" id="ARBA00005466"/>
    </source>
</evidence>
<dbReference type="Pfam" id="PF08031">
    <property type="entry name" value="BBE"/>
    <property type="match status" value="1"/>
</dbReference>
<dbReference type="AlphaFoldDB" id="A0AAD4BI13"/>
<gene>
    <name evidence="6" type="ORF">L210DRAFT_3651348</name>
</gene>
<dbReference type="InterPro" id="IPR016167">
    <property type="entry name" value="FAD-bd_PCMH_sub1"/>
</dbReference>
<dbReference type="Pfam" id="PF01565">
    <property type="entry name" value="FAD_binding_4"/>
    <property type="match status" value="1"/>
</dbReference>
<dbReference type="Gene3D" id="3.30.465.10">
    <property type="match status" value="1"/>
</dbReference>
<evidence type="ECO:0000259" key="5">
    <source>
        <dbReference type="PROSITE" id="PS51387"/>
    </source>
</evidence>
<keyword evidence="4" id="KW-0560">Oxidoreductase</keyword>
<reference evidence="6" key="1">
    <citation type="submission" date="2019-10" db="EMBL/GenBank/DDBJ databases">
        <authorList>
            <consortium name="DOE Joint Genome Institute"/>
            <person name="Kuo A."/>
            <person name="Miyauchi S."/>
            <person name="Kiss E."/>
            <person name="Drula E."/>
            <person name="Kohler A."/>
            <person name="Sanchez-Garcia M."/>
            <person name="Andreopoulos B."/>
            <person name="Barry K.W."/>
            <person name="Bonito G."/>
            <person name="Buee M."/>
            <person name="Carver A."/>
            <person name="Chen C."/>
            <person name="Cichocki N."/>
            <person name="Clum A."/>
            <person name="Culley D."/>
            <person name="Crous P.W."/>
            <person name="Fauchery L."/>
            <person name="Girlanda M."/>
            <person name="Hayes R."/>
            <person name="Keri Z."/>
            <person name="LaButti K."/>
            <person name="Lipzen A."/>
            <person name="Lombard V."/>
            <person name="Magnuson J."/>
            <person name="Maillard F."/>
            <person name="Morin E."/>
            <person name="Murat C."/>
            <person name="Nolan M."/>
            <person name="Ohm R."/>
            <person name="Pangilinan J."/>
            <person name="Pereira M."/>
            <person name="Perotto S."/>
            <person name="Peter M."/>
            <person name="Riley R."/>
            <person name="Sitrit Y."/>
            <person name="Stielow B."/>
            <person name="Szollosi G."/>
            <person name="Zifcakova L."/>
            <person name="Stursova M."/>
            <person name="Spatafora J.W."/>
            <person name="Tedersoo L."/>
            <person name="Vaario L.-M."/>
            <person name="Yamada A."/>
            <person name="Yan M."/>
            <person name="Wang P."/>
            <person name="Xu J."/>
            <person name="Bruns T."/>
            <person name="Baldrian P."/>
            <person name="Vilgalys R."/>
            <person name="Henrissat B."/>
            <person name="Grigoriev I.V."/>
            <person name="Hibbett D."/>
            <person name="Nagy L.G."/>
            <person name="Martin F.M."/>
        </authorList>
    </citation>
    <scope>NUCLEOTIDE SEQUENCE</scope>
    <source>
        <strain evidence="6">BED1</strain>
    </source>
</reference>
<dbReference type="PANTHER" id="PTHR42973:SF13">
    <property type="entry name" value="FAD-BINDING PCMH-TYPE DOMAIN-CONTAINING PROTEIN"/>
    <property type="match status" value="1"/>
</dbReference>
<evidence type="ECO:0000256" key="3">
    <source>
        <dbReference type="ARBA" id="ARBA00022827"/>
    </source>
</evidence>
<reference evidence="6" key="2">
    <citation type="journal article" date="2020" name="Nat. Commun.">
        <title>Large-scale genome sequencing of mycorrhizal fungi provides insights into the early evolution of symbiotic traits.</title>
        <authorList>
            <person name="Miyauchi S."/>
            <person name="Kiss E."/>
            <person name="Kuo A."/>
            <person name="Drula E."/>
            <person name="Kohler A."/>
            <person name="Sanchez-Garcia M."/>
            <person name="Morin E."/>
            <person name="Andreopoulos B."/>
            <person name="Barry K.W."/>
            <person name="Bonito G."/>
            <person name="Buee M."/>
            <person name="Carver A."/>
            <person name="Chen C."/>
            <person name="Cichocki N."/>
            <person name="Clum A."/>
            <person name="Culley D."/>
            <person name="Crous P.W."/>
            <person name="Fauchery L."/>
            <person name="Girlanda M."/>
            <person name="Hayes R.D."/>
            <person name="Keri Z."/>
            <person name="LaButti K."/>
            <person name="Lipzen A."/>
            <person name="Lombard V."/>
            <person name="Magnuson J."/>
            <person name="Maillard F."/>
            <person name="Murat C."/>
            <person name="Nolan M."/>
            <person name="Ohm R.A."/>
            <person name="Pangilinan J."/>
            <person name="Pereira M.F."/>
            <person name="Perotto S."/>
            <person name="Peter M."/>
            <person name="Pfister S."/>
            <person name="Riley R."/>
            <person name="Sitrit Y."/>
            <person name="Stielow J.B."/>
            <person name="Szollosi G."/>
            <person name="Zifcakova L."/>
            <person name="Stursova M."/>
            <person name="Spatafora J.W."/>
            <person name="Tedersoo L."/>
            <person name="Vaario L.M."/>
            <person name="Yamada A."/>
            <person name="Yan M."/>
            <person name="Wang P."/>
            <person name="Xu J."/>
            <person name="Bruns T."/>
            <person name="Baldrian P."/>
            <person name="Vilgalys R."/>
            <person name="Dunand C."/>
            <person name="Henrissat B."/>
            <person name="Grigoriev I.V."/>
            <person name="Hibbett D."/>
            <person name="Nagy L.G."/>
            <person name="Martin F.M."/>
        </authorList>
    </citation>
    <scope>NUCLEOTIDE SEQUENCE</scope>
    <source>
        <strain evidence="6">BED1</strain>
    </source>
</reference>
<dbReference type="EMBL" id="WHUW01000053">
    <property type="protein sequence ID" value="KAF8431098.1"/>
    <property type="molecule type" value="Genomic_DNA"/>
</dbReference>
<dbReference type="PANTHER" id="PTHR42973">
    <property type="entry name" value="BINDING OXIDOREDUCTASE, PUTATIVE (AFU_ORTHOLOGUE AFUA_1G17690)-RELATED"/>
    <property type="match status" value="1"/>
</dbReference>
<sequence length="499" mass="54509">MVRAALAFTAVASFGSAIGRTLVDDKRDVYERSLLLNEPCQKIASSISDASDVYDAASVNYLEDISHWGVSSTQLAACSFEPGTPEDVGIALRILGETQTPFAVKGGGHTANPGFSSTTGVQIAMSRFCDVDYNPATQTVTFGAGLVWDDVYAALEQYEVNVVGGRVTGVGVAGFTLGGVSTGYSWLTNQYGLTIDTVQAYELVMPNGTTIDVTETSSPDLFFALKGGLNNFGIVTRFTLKTFSQGQIWGGVIFYPPTSLDEITKATANFVACNKDPKAAMITSYNYIAGVPEPTVIVFYDAPEMPDEIFDEFLAIPALNQGIDVSTRSYFDFVKCIPVPPPRRIIFDSFSTTDYSLPFLERIVEEADSMAINTLLNTATFLNYDVEPFLPTLYTHNKTPSAYPPDRTRGFMPFEIYFAWELPVFDQVVQDAIRGTKETLQKYAIANGQSDADLAVYPNYAIFDTPLDKMYGANLPRLREIKKAVDPENVMGLAGGFRF</sequence>
<protein>
    <submittedName>
        <fullName evidence="6">FAD dependent oxidoreductase</fullName>
    </submittedName>
</protein>
<accession>A0AAD4BI13</accession>
<dbReference type="InterPro" id="IPR050416">
    <property type="entry name" value="FAD-linked_Oxidoreductase"/>
</dbReference>
<evidence type="ECO:0000256" key="2">
    <source>
        <dbReference type="ARBA" id="ARBA00022630"/>
    </source>
</evidence>
<dbReference type="Gene3D" id="3.30.43.10">
    <property type="entry name" value="Uridine Diphospho-n-acetylenolpyruvylglucosamine Reductase, domain 2"/>
    <property type="match status" value="1"/>
</dbReference>
<organism evidence="6 7">
    <name type="scientific">Boletus edulis BED1</name>
    <dbReference type="NCBI Taxonomy" id="1328754"/>
    <lineage>
        <taxon>Eukaryota</taxon>
        <taxon>Fungi</taxon>
        <taxon>Dikarya</taxon>
        <taxon>Basidiomycota</taxon>
        <taxon>Agaricomycotina</taxon>
        <taxon>Agaricomycetes</taxon>
        <taxon>Agaricomycetidae</taxon>
        <taxon>Boletales</taxon>
        <taxon>Boletineae</taxon>
        <taxon>Boletaceae</taxon>
        <taxon>Boletoideae</taxon>
        <taxon>Boletus</taxon>
    </lineage>
</organism>
<dbReference type="InterPro" id="IPR016169">
    <property type="entry name" value="FAD-bd_PCMH_sub2"/>
</dbReference>
<evidence type="ECO:0000256" key="4">
    <source>
        <dbReference type="ARBA" id="ARBA00023002"/>
    </source>
</evidence>
<feature type="domain" description="FAD-binding PCMH-type" evidence="5">
    <location>
        <begin position="72"/>
        <end position="245"/>
    </location>
</feature>
<comment type="similarity">
    <text evidence="1">Belongs to the oxygen-dependent FAD-linked oxidoreductase family.</text>
</comment>
<name>A0AAD4BI13_BOLED</name>
<dbReference type="PROSITE" id="PS51387">
    <property type="entry name" value="FAD_PCMH"/>
    <property type="match status" value="1"/>
</dbReference>
<keyword evidence="2" id="KW-0285">Flavoprotein</keyword>
<comment type="caution">
    <text evidence="6">The sequence shown here is derived from an EMBL/GenBank/DDBJ whole genome shotgun (WGS) entry which is preliminary data.</text>
</comment>
<dbReference type="Gene3D" id="3.40.462.20">
    <property type="match status" value="1"/>
</dbReference>
<dbReference type="GO" id="GO:0016491">
    <property type="term" value="F:oxidoreductase activity"/>
    <property type="evidence" value="ECO:0007669"/>
    <property type="project" value="UniProtKB-KW"/>
</dbReference>
<dbReference type="InterPro" id="IPR012951">
    <property type="entry name" value="BBE"/>
</dbReference>
<keyword evidence="7" id="KW-1185">Reference proteome</keyword>
<dbReference type="InterPro" id="IPR036318">
    <property type="entry name" value="FAD-bd_PCMH-like_sf"/>
</dbReference>